<dbReference type="InterPro" id="IPR019587">
    <property type="entry name" value="Polyketide_cyclase/dehydratase"/>
</dbReference>
<dbReference type="SUPFAM" id="SSF55961">
    <property type="entry name" value="Bet v1-like"/>
    <property type="match status" value="1"/>
</dbReference>
<dbReference type="RefSeq" id="WP_283757405.1">
    <property type="nucleotide sequence ID" value="NZ_JAQOSQ010000004.1"/>
</dbReference>
<proteinExistence type="predicted"/>
<organism evidence="1 2">
    <name type="scientific">Roseofilum casamattae BLCC-M143</name>
    <dbReference type="NCBI Taxonomy" id="3022442"/>
    <lineage>
        <taxon>Bacteria</taxon>
        <taxon>Bacillati</taxon>
        <taxon>Cyanobacteriota</taxon>
        <taxon>Cyanophyceae</taxon>
        <taxon>Desertifilales</taxon>
        <taxon>Desertifilaceae</taxon>
        <taxon>Roseofilum</taxon>
        <taxon>Roseofilum casamattae</taxon>
    </lineage>
</organism>
<keyword evidence="2" id="KW-1185">Reference proteome</keyword>
<accession>A0ABT7BVC9</accession>
<dbReference type="EMBL" id="JAQOSQ010000004">
    <property type="protein sequence ID" value="MDJ1182752.1"/>
    <property type="molecule type" value="Genomic_DNA"/>
</dbReference>
<dbReference type="Proteomes" id="UP001232992">
    <property type="component" value="Unassembled WGS sequence"/>
</dbReference>
<sequence length="175" mass="19573">MPNFLSKLFRRKSRKVRYSLAKTYRTVSSASVDELWKTVVDLADVSWHPLLTKTNVPRGLVPKPGLMFRAMTRFSPIPIRIFVERVRPGELLSVRIMAMPGIEEQTIYQVESTVCGTHISYSVSLRGWLSPVVWSFIRPYAAKVADALAQAAEQAALQGSSAKPTSSNNSVDFGW</sequence>
<reference evidence="1 2" key="1">
    <citation type="submission" date="2023-01" db="EMBL/GenBank/DDBJ databases">
        <title>Novel diversity within Roseofilum (Cyanobacteria; Desertifilaceae) from marine benthic mats with descriptions of four novel species.</title>
        <authorList>
            <person name="Wang Y."/>
            <person name="Berthold D.E."/>
            <person name="Hu J."/>
            <person name="Lefler F.W."/>
            <person name="Laughinghouse H.D. IV."/>
        </authorList>
    </citation>
    <scope>NUCLEOTIDE SEQUENCE [LARGE SCALE GENOMIC DNA]</scope>
    <source>
        <strain evidence="1 2">BLCC-M143</strain>
    </source>
</reference>
<protein>
    <submittedName>
        <fullName evidence="1">SRPBCC family protein</fullName>
    </submittedName>
</protein>
<evidence type="ECO:0000313" key="2">
    <source>
        <dbReference type="Proteomes" id="UP001232992"/>
    </source>
</evidence>
<dbReference type="InterPro" id="IPR023393">
    <property type="entry name" value="START-like_dom_sf"/>
</dbReference>
<dbReference type="Pfam" id="PF10604">
    <property type="entry name" value="Polyketide_cyc2"/>
    <property type="match status" value="1"/>
</dbReference>
<dbReference type="Gene3D" id="3.30.530.20">
    <property type="match status" value="1"/>
</dbReference>
<comment type="caution">
    <text evidence="1">The sequence shown here is derived from an EMBL/GenBank/DDBJ whole genome shotgun (WGS) entry which is preliminary data.</text>
</comment>
<evidence type="ECO:0000313" key="1">
    <source>
        <dbReference type="EMBL" id="MDJ1182752.1"/>
    </source>
</evidence>
<gene>
    <name evidence="1" type="ORF">PMH09_06040</name>
</gene>
<name>A0ABT7BVC9_9CYAN</name>